<dbReference type="AlphaFoldDB" id="Q16JC4"/>
<evidence type="ECO:0000313" key="2">
    <source>
        <dbReference type="Proteomes" id="UP000682892"/>
    </source>
</evidence>
<dbReference type="PaxDb" id="7159-AAEL013379-PA"/>
<proteinExistence type="predicted"/>
<dbReference type="Proteomes" id="UP000682892">
    <property type="component" value="Unassembled WGS sequence"/>
</dbReference>
<dbReference type="VEuPathDB" id="VectorBase:AAEL022442"/>
<dbReference type="PhylomeDB" id="Q16JC4"/>
<name>Q16JC4_AEDAE</name>
<evidence type="ECO:0000313" key="1">
    <source>
        <dbReference type="EMBL" id="EAT34372.1"/>
    </source>
</evidence>
<accession>Q16JC4</accession>
<gene>
    <name evidence="1" type="ORF">AaeL_AAEL013379</name>
</gene>
<dbReference type="HOGENOM" id="CLU_004416_3_1_1"/>
<dbReference type="PANTHER" id="PTHR33053">
    <property type="entry name" value="PROTEIN, PUTATIVE-RELATED"/>
    <property type="match status" value="1"/>
</dbReference>
<reference evidence="1" key="3">
    <citation type="submission" date="2012-09" db="EMBL/GenBank/DDBJ databases">
        <authorList>
            <consortium name="VectorBase"/>
        </authorList>
    </citation>
    <scope>NUCLEOTIDE SEQUENCE</scope>
    <source>
        <strain evidence="1">Liverpool</strain>
    </source>
</reference>
<reference evidence="1" key="2">
    <citation type="journal article" date="2007" name="Science">
        <title>Genome sequence of Aedes aegypti, a major arbovirus vector.</title>
        <authorList>
            <person name="Nene V."/>
            <person name="Wortman J.R."/>
            <person name="Lawson D."/>
            <person name="Haas B."/>
            <person name="Kodira C."/>
            <person name="Tu Z.J."/>
            <person name="Loftus B."/>
            <person name="Xi Z."/>
            <person name="Megy K."/>
            <person name="Grabherr M."/>
            <person name="Ren Q."/>
            <person name="Zdobnov E.M."/>
            <person name="Lobo N.F."/>
            <person name="Campbell K.S."/>
            <person name="Brown S.E."/>
            <person name="Bonaldo M.F."/>
            <person name="Zhu J."/>
            <person name="Sinkins S.P."/>
            <person name="Hogenkamp D.G."/>
            <person name="Amedeo P."/>
            <person name="Arensburger P."/>
            <person name="Atkinson P.W."/>
            <person name="Bidwell S."/>
            <person name="Biedler J."/>
            <person name="Birney E."/>
            <person name="Bruggner R.V."/>
            <person name="Costas J."/>
            <person name="Coy M.R."/>
            <person name="Crabtree J."/>
            <person name="Crawford M."/>
            <person name="Debruyn B."/>
            <person name="Decaprio D."/>
            <person name="Eiglmeier K."/>
            <person name="Eisenstadt E."/>
            <person name="El-Dorry H."/>
            <person name="Gelbart W.M."/>
            <person name="Gomes S.L."/>
            <person name="Hammond M."/>
            <person name="Hannick L.I."/>
            <person name="Hogan J.R."/>
            <person name="Holmes M.H."/>
            <person name="Jaffe D."/>
            <person name="Johnston J.S."/>
            <person name="Kennedy R.C."/>
            <person name="Koo H."/>
            <person name="Kravitz S."/>
            <person name="Kriventseva E.V."/>
            <person name="Kulp D."/>
            <person name="Labutti K."/>
            <person name="Lee E."/>
            <person name="Li S."/>
            <person name="Lovin D.D."/>
            <person name="Mao C."/>
            <person name="Mauceli E."/>
            <person name="Menck C.F."/>
            <person name="Miller J.R."/>
            <person name="Montgomery P."/>
            <person name="Mori A."/>
            <person name="Nascimento A.L."/>
            <person name="Naveira H.F."/>
            <person name="Nusbaum C."/>
            <person name="O'leary S."/>
            <person name="Orvis J."/>
            <person name="Pertea M."/>
            <person name="Quesneville H."/>
            <person name="Reidenbach K.R."/>
            <person name="Rogers Y.H."/>
            <person name="Roth C.W."/>
            <person name="Schneider J.R."/>
            <person name="Schatz M."/>
            <person name="Shumway M."/>
            <person name="Stanke M."/>
            <person name="Stinson E.O."/>
            <person name="Tubio J.M."/>
            <person name="Vanzee J.P."/>
            <person name="Verjovski-Almeida S."/>
            <person name="Werner D."/>
            <person name="White O."/>
            <person name="Wyder S."/>
            <person name="Zeng Q."/>
            <person name="Zhao Q."/>
            <person name="Zhao Y."/>
            <person name="Hill C.A."/>
            <person name="Raikhel A.S."/>
            <person name="Soares M.B."/>
            <person name="Knudson D.L."/>
            <person name="Lee N.H."/>
            <person name="Galagan J."/>
            <person name="Salzberg S.L."/>
            <person name="Paulsen I.T."/>
            <person name="Dimopoulos G."/>
            <person name="Collins F.H."/>
            <person name="Birren B."/>
            <person name="Fraser-Liggett C.M."/>
            <person name="Severson D.W."/>
        </authorList>
    </citation>
    <scope>NUCLEOTIDE SEQUENCE [LARGE SCALE GENOMIC DNA]</scope>
    <source>
        <strain evidence="1">Liverpool</strain>
    </source>
</reference>
<dbReference type="EMBL" id="CH478017">
    <property type="protein sequence ID" value="EAT34372.1"/>
    <property type="molecule type" value="Genomic_DNA"/>
</dbReference>
<reference evidence="1" key="1">
    <citation type="submission" date="2005-10" db="EMBL/GenBank/DDBJ databases">
        <authorList>
            <person name="Loftus B.J."/>
            <person name="Nene V.M."/>
            <person name="Hannick L.I."/>
            <person name="Bidwell S."/>
            <person name="Haas B."/>
            <person name="Amedeo P."/>
            <person name="Orvis J."/>
            <person name="Wortman J.R."/>
            <person name="White O.R."/>
            <person name="Salzberg S."/>
            <person name="Shumway M."/>
            <person name="Koo H."/>
            <person name="Zhao Y."/>
            <person name="Holmes M."/>
            <person name="Miller J."/>
            <person name="Schatz M."/>
            <person name="Pop M."/>
            <person name="Pai G."/>
            <person name="Utterback T."/>
            <person name="Rogers Y.-H."/>
            <person name="Kravitz S."/>
            <person name="Fraser C.M."/>
        </authorList>
    </citation>
    <scope>NUCLEOTIDE SEQUENCE</scope>
    <source>
        <strain evidence="1">Liverpool</strain>
    </source>
</reference>
<dbReference type="OMA" id="PINGHRI"/>
<organism evidence="1 2">
    <name type="scientific">Aedes aegypti</name>
    <name type="common">Yellowfever mosquito</name>
    <name type="synonym">Culex aegypti</name>
    <dbReference type="NCBI Taxonomy" id="7159"/>
    <lineage>
        <taxon>Eukaryota</taxon>
        <taxon>Metazoa</taxon>
        <taxon>Ecdysozoa</taxon>
        <taxon>Arthropoda</taxon>
        <taxon>Hexapoda</taxon>
        <taxon>Insecta</taxon>
        <taxon>Pterygota</taxon>
        <taxon>Neoptera</taxon>
        <taxon>Endopterygota</taxon>
        <taxon>Diptera</taxon>
        <taxon>Nematocera</taxon>
        <taxon>Culicoidea</taxon>
        <taxon>Culicidae</taxon>
        <taxon>Culicinae</taxon>
        <taxon>Aedini</taxon>
        <taxon>Aedes</taxon>
        <taxon>Stegomyia</taxon>
    </lineage>
</organism>
<sequence length="132" mass="14601">MQVSLNINIDGLPIYKNSANHFWPIIANIHESPHIPPMILGIYYGPSKPKDANEFLSPVVTELSALLDSGVPINGHRISLGIRAFICDTLARGFIKCDKNFNGKHGCIKCTTKGKYSYDARTMVFPKVNAEL</sequence>
<protein>
    <submittedName>
        <fullName evidence="1">AAEL013379-PA</fullName>
    </submittedName>
</protein>
<dbReference type="PANTHER" id="PTHR33053:SF25">
    <property type="entry name" value="TRANSPOSASE DOMAIN-CONTAINING PROTEIN"/>
    <property type="match status" value="1"/>
</dbReference>
<dbReference type="eggNOG" id="ENOG502SVF3">
    <property type="taxonomic scope" value="Eukaryota"/>
</dbReference>